<keyword evidence="3" id="KW-1185">Reference proteome</keyword>
<name>A0AAD4VBW9_PRUDU</name>
<gene>
    <name evidence="2" type="ORF">L3X38_031331</name>
</gene>
<proteinExistence type="predicted"/>
<dbReference type="AlphaFoldDB" id="A0AAD4VBW9"/>
<evidence type="ECO:0000313" key="3">
    <source>
        <dbReference type="Proteomes" id="UP001054821"/>
    </source>
</evidence>
<comment type="caution">
    <text evidence="2">The sequence shown here is derived from an EMBL/GenBank/DDBJ whole genome shotgun (WGS) entry which is preliminary data.</text>
</comment>
<organism evidence="2 3">
    <name type="scientific">Prunus dulcis</name>
    <name type="common">Almond</name>
    <name type="synonym">Amygdalus dulcis</name>
    <dbReference type="NCBI Taxonomy" id="3755"/>
    <lineage>
        <taxon>Eukaryota</taxon>
        <taxon>Viridiplantae</taxon>
        <taxon>Streptophyta</taxon>
        <taxon>Embryophyta</taxon>
        <taxon>Tracheophyta</taxon>
        <taxon>Spermatophyta</taxon>
        <taxon>Magnoliopsida</taxon>
        <taxon>eudicotyledons</taxon>
        <taxon>Gunneridae</taxon>
        <taxon>Pentapetalae</taxon>
        <taxon>rosids</taxon>
        <taxon>fabids</taxon>
        <taxon>Rosales</taxon>
        <taxon>Rosaceae</taxon>
        <taxon>Amygdaloideae</taxon>
        <taxon>Amygdaleae</taxon>
        <taxon>Prunus</taxon>
    </lineage>
</organism>
<dbReference type="Proteomes" id="UP001054821">
    <property type="component" value="Chromosome 6"/>
</dbReference>
<accession>A0AAD4VBW9</accession>
<feature type="region of interest" description="Disordered" evidence="1">
    <location>
        <begin position="1"/>
        <end position="41"/>
    </location>
</feature>
<evidence type="ECO:0000313" key="2">
    <source>
        <dbReference type="EMBL" id="KAI5322259.1"/>
    </source>
</evidence>
<evidence type="ECO:0000256" key="1">
    <source>
        <dbReference type="SAM" id="MobiDB-lite"/>
    </source>
</evidence>
<dbReference type="EMBL" id="JAJFAZ020000006">
    <property type="protein sequence ID" value="KAI5322259.1"/>
    <property type="molecule type" value="Genomic_DNA"/>
</dbReference>
<reference evidence="2 3" key="1">
    <citation type="journal article" date="2022" name="G3 (Bethesda)">
        <title>Whole-genome sequence and methylome profiling of the almond [Prunus dulcis (Mill.) D.A. Webb] cultivar 'Nonpareil'.</title>
        <authorList>
            <person name="D'Amico-Willman K.M."/>
            <person name="Ouma W.Z."/>
            <person name="Meulia T."/>
            <person name="Sideli G.M."/>
            <person name="Gradziel T.M."/>
            <person name="Fresnedo-Ramirez J."/>
        </authorList>
    </citation>
    <scope>NUCLEOTIDE SEQUENCE [LARGE SCALE GENOMIC DNA]</scope>
    <source>
        <strain evidence="2">Clone GOH B32 T37-40</strain>
    </source>
</reference>
<sequence>MSDSNSTATSSSASPIHQWAKRMGHGSVKGTRLRKVPGPTNCRDADLETATWEMVRLSPPSFTTGFLYSATMRFTSSKWLPLLGNPVALGSLCKDESGFWRPKPDGTIEVVISQSTAEEKVIKLQSELVGNASKVIGLMNLLQLSSRFHYGPMRILEDANKMTQDLKILDDDIDMRAGSLSGTILVYKRSDLKILDP</sequence>
<feature type="compositionally biased region" description="Low complexity" evidence="1">
    <location>
        <begin position="1"/>
        <end position="14"/>
    </location>
</feature>
<protein>
    <submittedName>
        <fullName evidence="2">Uncharacterized protein</fullName>
    </submittedName>
</protein>